<keyword evidence="2 10" id="KW-0813">Transport</keyword>
<dbReference type="Proteomes" id="UP000887574">
    <property type="component" value="Unplaced"/>
</dbReference>
<evidence type="ECO:0000256" key="9">
    <source>
        <dbReference type="ARBA" id="ARBA00046271"/>
    </source>
</evidence>
<dbReference type="InterPro" id="IPR036388">
    <property type="entry name" value="WH-like_DNA-bd_sf"/>
</dbReference>
<evidence type="ECO:0000256" key="7">
    <source>
        <dbReference type="ARBA" id="ARBA00029502"/>
    </source>
</evidence>
<evidence type="ECO:0000313" key="14">
    <source>
        <dbReference type="WBParaSite" id="jg6778"/>
    </source>
</evidence>
<evidence type="ECO:0000256" key="2">
    <source>
        <dbReference type="ARBA" id="ARBA00022448"/>
    </source>
</evidence>
<dbReference type="GO" id="GO:0016560">
    <property type="term" value="P:protein import into peroxisome matrix, docking"/>
    <property type="evidence" value="ECO:0007669"/>
    <property type="project" value="UniProtKB-UniRule"/>
</dbReference>
<accession>A0A915EK80</accession>
<dbReference type="InterPro" id="IPR025655">
    <property type="entry name" value="PEX14"/>
</dbReference>
<keyword evidence="3 10" id="KW-0653">Protein transport</keyword>
<evidence type="ECO:0000259" key="12">
    <source>
        <dbReference type="Pfam" id="PF04695"/>
    </source>
</evidence>
<dbReference type="InterPro" id="IPR006785">
    <property type="entry name" value="Pex14_N"/>
</dbReference>
<keyword evidence="13" id="KW-1185">Reference proteome</keyword>
<feature type="region of interest" description="Disordered" evidence="11">
    <location>
        <begin position="256"/>
        <end position="304"/>
    </location>
</feature>
<keyword evidence="6 10" id="KW-0576">Peroxisome</keyword>
<name>A0A915EK80_9BILA</name>
<dbReference type="Gene3D" id="1.10.10.10">
    <property type="entry name" value="Winged helix-like DNA-binding domain superfamily/Winged helix DNA-binding domain"/>
    <property type="match status" value="1"/>
</dbReference>
<dbReference type="GO" id="GO:1990429">
    <property type="term" value="C:peroxisomal importomer complex"/>
    <property type="evidence" value="ECO:0007669"/>
    <property type="project" value="TreeGrafter"/>
</dbReference>
<keyword evidence="4" id="KW-0811">Translocation</keyword>
<evidence type="ECO:0000256" key="5">
    <source>
        <dbReference type="ARBA" id="ARBA00023136"/>
    </source>
</evidence>
<sequence length="304" mass="34092">MSSDAQKEYTPTGNPEAPPLHVILRWNDCAWKEISRKTIVKSFEDDKMNDLSSELQPTSSTSNVSNIRPEMVNSARQFLLNDKVRQTPLEEQKSFLREKGLSEQEIQEAFNTISPAVGLTYSQNTNEGFIQQQPMEDTNRFTKAIQSAVIVGGVGYVGYKFIRSWLLPRFFNIPDPAQERVDALQTQMNELQNSTKFIMDSVVQTLETVSAQQEQLNRALVLMSAGSNFNKENDFERLHTDIGIVKSLLLNQNQFPAIPNHNSTKPMRGPGRQFNVESSNGGSSFSALETNGLTEQNGHNDSSV</sequence>
<feature type="domain" description="Peroxisome membrane anchor protein Pex14p N-terminal" evidence="12">
    <location>
        <begin position="68"/>
        <end position="111"/>
    </location>
</feature>
<dbReference type="GO" id="GO:0005778">
    <property type="term" value="C:peroxisomal membrane"/>
    <property type="evidence" value="ECO:0007669"/>
    <property type="project" value="UniProtKB-SubCell"/>
</dbReference>
<protein>
    <recommendedName>
        <fullName evidence="7 10">Peroxisomal membrane protein PEX14</fullName>
    </recommendedName>
    <alternativeName>
        <fullName evidence="8 10">Peroxin-14</fullName>
    </alternativeName>
</protein>
<comment type="similarity">
    <text evidence="1 10">Belongs to the peroxin-14 family.</text>
</comment>
<organism evidence="13 14">
    <name type="scientific">Ditylenchus dipsaci</name>
    <dbReference type="NCBI Taxonomy" id="166011"/>
    <lineage>
        <taxon>Eukaryota</taxon>
        <taxon>Metazoa</taxon>
        <taxon>Ecdysozoa</taxon>
        <taxon>Nematoda</taxon>
        <taxon>Chromadorea</taxon>
        <taxon>Rhabditida</taxon>
        <taxon>Tylenchina</taxon>
        <taxon>Tylenchomorpha</taxon>
        <taxon>Sphaerularioidea</taxon>
        <taxon>Anguinidae</taxon>
        <taxon>Anguininae</taxon>
        <taxon>Ditylenchus</taxon>
    </lineage>
</organism>
<dbReference type="WBParaSite" id="jg6778">
    <property type="protein sequence ID" value="jg6778"/>
    <property type="gene ID" value="jg6778"/>
</dbReference>
<evidence type="ECO:0000256" key="8">
    <source>
        <dbReference type="ARBA" id="ARBA00029691"/>
    </source>
</evidence>
<dbReference type="PANTHER" id="PTHR23058">
    <property type="entry name" value="PEROXISOMAL MEMBRANE PROTEIN PEX14"/>
    <property type="match status" value="1"/>
</dbReference>
<feature type="compositionally biased region" description="Polar residues" evidence="11">
    <location>
        <begin position="275"/>
        <end position="304"/>
    </location>
</feature>
<dbReference type="AlphaFoldDB" id="A0A915EK80"/>
<evidence type="ECO:0000313" key="13">
    <source>
        <dbReference type="Proteomes" id="UP000887574"/>
    </source>
</evidence>
<dbReference type="Pfam" id="PF04695">
    <property type="entry name" value="Pex14_N"/>
    <property type="match status" value="1"/>
</dbReference>
<evidence type="ECO:0000256" key="10">
    <source>
        <dbReference type="RuleBase" id="RU367032"/>
    </source>
</evidence>
<comment type="subcellular location">
    <subcellularLocation>
        <location evidence="9 10">Peroxisome membrane</location>
    </subcellularLocation>
</comment>
<evidence type="ECO:0000256" key="11">
    <source>
        <dbReference type="SAM" id="MobiDB-lite"/>
    </source>
</evidence>
<dbReference type="GO" id="GO:0005102">
    <property type="term" value="F:signaling receptor binding"/>
    <property type="evidence" value="ECO:0007669"/>
    <property type="project" value="TreeGrafter"/>
</dbReference>
<evidence type="ECO:0000256" key="6">
    <source>
        <dbReference type="ARBA" id="ARBA00023140"/>
    </source>
</evidence>
<keyword evidence="5 10" id="KW-0472">Membrane</keyword>
<proteinExistence type="inferred from homology"/>
<reference evidence="14" key="1">
    <citation type="submission" date="2022-11" db="UniProtKB">
        <authorList>
            <consortium name="WormBaseParasite"/>
        </authorList>
    </citation>
    <scope>IDENTIFICATION</scope>
</reference>
<feature type="compositionally biased region" description="Polar residues" evidence="11">
    <location>
        <begin position="256"/>
        <end position="265"/>
    </location>
</feature>
<evidence type="ECO:0000256" key="3">
    <source>
        <dbReference type="ARBA" id="ARBA00022927"/>
    </source>
</evidence>
<comment type="function">
    <text evidence="10">Component of the PEX13-PEX14 docking complex, a translocon channel that specifically mediates the import of peroxisomal cargo proteins bound to PEX5 receptor. The PEX13-PEX14 docking complex forms a large import pore which can be opened to a diameter of about 9 nm. Mechanistically, PEX5 receptor along with cargo proteins associates with the PEX14 subunit of the PEX13-PEX14 docking complex in the cytosol, leading to the insertion of the receptor into the organelle membrane with the concomitant translocation of the cargo into the peroxisome matrix.</text>
</comment>
<dbReference type="PANTHER" id="PTHR23058:SF0">
    <property type="entry name" value="PEROXISOMAL MEMBRANE PROTEIN PEX14"/>
    <property type="match status" value="1"/>
</dbReference>
<evidence type="ECO:0000256" key="4">
    <source>
        <dbReference type="ARBA" id="ARBA00023010"/>
    </source>
</evidence>
<evidence type="ECO:0000256" key="1">
    <source>
        <dbReference type="ARBA" id="ARBA00005443"/>
    </source>
</evidence>